<protein>
    <recommendedName>
        <fullName evidence="1">Trk system potassium uptake protein TrkA</fullName>
    </recommendedName>
</protein>
<keyword evidence="2" id="KW-0813">Transport</keyword>
<evidence type="ECO:0000256" key="6">
    <source>
        <dbReference type="ARBA" id="ARBA00023065"/>
    </source>
</evidence>
<dbReference type="AlphaFoldDB" id="A0A134CEY4"/>
<evidence type="ECO:0000256" key="5">
    <source>
        <dbReference type="ARBA" id="ARBA00023027"/>
    </source>
</evidence>
<reference evidence="10" key="1">
    <citation type="submission" date="2016-01" db="EMBL/GenBank/DDBJ databases">
        <authorList>
            <person name="Mitreva M."/>
            <person name="Pepin K.H."/>
            <person name="Mihindukulasuriya K.A."/>
            <person name="Fulton R."/>
            <person name="Fronick C."/>
            <person name="O'Laughlin M."/>
            <person name="Miner T."/>
            <person name="Herter B."/>
            <person name="Rosa B.A."/>
            <person name="Cordes M."/>
            <person name="Tomlinson C."/>
            <person name="Wollam A."/>
            <person name="Palsikar V.B."/>
            <person name="Mardis E.R."/>
            <person name="Wilson R.K."/>
        </authorList>
    </citation>
    <scope>NUCLEOTIDE SEQUENCE [LARGE SCALE GENOMIC DNA]</scope>
    <source>
        <strain evidence="10">KA00182</strain>
    </source>
</reference>
<dbReference type="PROSITE" id="PS51202">
    <property type="entry name" value="RCK_C"/>
    <property type="match status" value="2"/>
</dbReference>
<evidence type="ECO:0000256" key="2">
    <source>
        <dbReference type="ARBA" id="ARBA00022448"/>
    </source>
</evidence>
<comment type="caution">
    <text evidence="9">The sequence shown here is derived from an EMBL/GenBank/DDBJ whole genome shotgun (WGS) entry which is preliminary data.</text>
</comment>
<dbReference type="PANTHER" id="PTHR43833">
    <property type="entry name" value="POTASSIUM CHANNEL PROTEIN 2-RELATED-RELATED"/>
    <property type="match status" value="1"/>
</dbReference>
<keyword evidence="6" id="KW-0406">Ion transport</keyword>
<evidence type="ECO:0000259" key="7">
    <source>
        <dbReference type="PROSITE" id="PS51201"/>
    </source>
</evidence>
<keyword evidence="10" id="KW-1185">Reference proteome</keyword>
<feature type="domain" description="RCK N-terminal" evidence="7">
    <location>
        <begin position="231"/>
        <end position="348"/>
    </location>
</feature>
<dbReference type="InterPro" id="IPR006037">
    <property type="entry name" value="RCK_C"/>
</dbReference>
<keyword evidence="4" id="KW-0630">Potassium</keyword>
<dbReference type="NCBIfam" id="NF007039">
    <property type="entry name" value="PRK09496.3-2"/>
    <property type="match status" value="1"/>
</dbReference>
<dbReference type="GO" id="GO:0015079">
    <property type="term" value="F:potassium ion transmembrane transporter activity"/>
    <property type="evidence" value="ECO:0007669"/>
    <property type="project" value="InterPro"/>
</dbReference>
<keyword evidence="5" id="KW-0520">NAD</keyword>
<dbReference type="InterPro" id="IPR006036">
    <property type="entry name" value="K_uptake_TrkA"/>
</dbReference>
<dbReference type="InterPro" id="IPR036291">
    <property type="entry name" value="NAD(P)-bd_dom_sf"/>
</dbReference>
<dbReference type="SUPFAM" id="SSF116726">
    <property type="entry name" value="TrkA C-terminal domain-like"/>
    <property type="match status" value="2"/>
</dbReference>
<evidence type="ECO:0000259" key="8">
    <source>
        <dbReference type="PROSITE" id="PS51202"/>
    </source>
</evidence>
<dbReference type="Gene3D" id="3.30.70.1450">
    <property type="entry name" value="Regulator of K+ conductance, C-terminal domain"/>
    <property type="match status" value="2"/>
</dbReference>
<dbReference type="PRINTS" id="PR00335">
    <property type="entry name" value="KUPTAKETRKA"/>
</dbReference>
<dbReference type="PANTHER" id="PTHR43833:SF5">
    <property type="entry name" value="TRK SYSTEM POTASSIUM UPTAKE PROTEIN TRKA"/>
    <property type="match status" value="1"/>
</dbReference>
<dbReference type="Gene3D" id="3.40.50.720">
    <property type="entry name" value="NAD(P)-binding Rossmann-like Domain"/>
    <property type="match status" value="2"/>
</dbReference>
<dbReference type="Pfam" id="PF02080">
    <property type="entry name" value="TrkA_C"/>
    <property type="match status" value="2"/>
</dbReference>
<evidence type="ECO:0000313" key="9">
    <source>
        <dbReference type="EMBL" id="KXB90755.1"/>
    </source>
</evidence>
<dbReference type="InterPro" id="IPR036721">
    <property type="entry name" value="RCK_C_sf"/>
</dbReference>
<dbReference type="NCBIfam" id="NF007041">
    <property type="entry name" value="PRK09496.3-4"/>
    <property type="match status" value="1"/>
</dbReference>
<dbReference type="GO" id="GO:0005886">
    <property type="term" value="C:plasma membrane"/>
    <property type="evidence" value="ECO:0007669"/>
    <property type="project" value="InterPro"/>
</dbReference>
<organism evidence="9 10">
    <name type="scientific">Megasphaera hutchinsoni</name>
    <dbReference type="NCBI Taxonomy" id="1588748"/>
    <lineage>
        <taxon>Bacteria</taxon>
        <taxon>Bacillati</taxon>
        <taxon>Bacillota</taxon>
        <taxon>Negativicutes</taxon>
        <taxon>Veillonellales</taxon>
        <taxon>Veillonellaceae</taxon>
        <taxon>Megasphaera</taxon>
    </lineage>
</organism>
<dbReference type="NCBIfam" id="NF007031">
    <property type="entry name" value="PRK09496.1-2"/>
    <property type="match status" value="1"/>
</dbReference>
<gene>
    <name evidence="9" type="ORF">HMPREF3182_01180</name>
</gene>
<sequence length="451" mass="49827">MSSLRIVIIGAGKLGYTIAELLSNEDFDVVVVDHDEERLEVIKNNLDVLTIAANGSSPLTMNDPDIRGADMLIAATAVDEVNMVACILAKKHGVKYTAARIRDMEFMSEAREYLKENFDIDRLLNPEFITAKEINRILMTPAALNVEDFANGKVRMLETKMSSKSALIGIPFKDLAIPKNILVSMIFRNKKMIIPHGDDQLMPDDNAYFIGEPKGIEAFSKEWLKHDVTRIKRVMIIGAGRTGRFLAPLLDQQDVDVKIIDKDKERSLLVAEHLRNGMAICGDGTDIDLLEQEGIAVADAVVCVTDDDRLNLMLALIAKHLGAKKTIVRVSRMEYADLMEKVGVDVVLSTRLLSASEVLAIARQGGVISVSLLEGAKAEAVEVQVRQGAPVVNKRLMDINLPKECLVCAYVRDGKTYIPNGASTLMEGDRAILMMEMAHSQKVMTYFKGRN</sequence>
<dbReference type="STRING" id="1588748.HMPREF3182_01180"/>
<dbReference type="Pfam" id="PF02254">
    <property type="entry name" value="TrkA_N"/>
    <property type="match status" value="2"/>
</dbReference>
<dbReference type="Proteomes" id="UP000070160">
    <property type="component" value="Unassembled WGS sequence"/>
</dbReference>
<keyword evidence="3" id="KW-0633">Potassium transport</keyword>
<feature type="domain" description="RCK N-terminal" evidence="7">
    <location>
        <begin position="3"/>
        <end position="124"/>
    </location>
</feature>
<dbReference type="InterPro" id="IPR003148">
    <property type="entry name" value="RCK_N"/>
</dbReference>
<dbReference type="RefSeq" id="WP_007392408.1">
    <property type="nucleotide sequence ID" value="NZ_KQ960952.1"/>
</dbReference>
<feature type="domain" description="RCK C-terminal" evidence="8">
    <location>
        <begin position="144"/>
        <end position="225"/>
    </location>
</feature>
<dbReference type="PROSITE" id="PS51201">
    <property type="entry name" value="RCK_N"/>
    <property type="match status" value="2"/>
</dbReference>
<evidence type="ECO:0000313" key="10">
    <source>
        <dbReference type="Proteomes" id="UP000070160"/>
    </source>
</evidence>
<proteinExistence type="predicted"/>
<dbReference type="NCBIfam" id="NF007032">
    <property type="entry name" value="PRK09496.1-4"/>
    <property type="match status" value="1"/>
</dbReference>
<dbReference type="InterPro" id="IPR050721">
    <property type="entry name" value="Trk_Ktr_HKT_K-transport"/>
</dbReference>
<dbReference type="SUPFAM" id="SSF51735">
    <property type="entry name" value="NAD(P)-binding Rossmann-fold domains"/>
    <property type="match status" value="2"/>
</dbReference>
<name>A0A134CEY4_9FIRM</name>
<accession>A0A134CEY4</accession>
<feature type="domain" description="RCK C-terminal" evidence="8">
    <location>
        <begin position="368"/>
        <end position="449"/>
    </location>
</feature>
<dbReference type="PATRIC" id="fig|1588748.3.peg.1139"/>
<dbReference type="EMBL" id="LSDT01000044">
    <property type="protein sequence ID" value="KXB90755.1"/>
    <property type="molecule type" value="Genomic_DNA"/>
</dbReference>
<evidence type="ECO:0000256" key="3">
    <source>
        <dbReference type="ARBA" id="ARBA00022538"/>
    </source>
</evidence>
<evidence type="ECO:0000256" key="1">
    <source>
        <dbReference type="ARBA" id="ARBA00017378"/>
    </source>
</evidence>
<evidence type="ECO:0000256" key="4">
    <source>
        <dbReference type="ARBA" id="ARBA00022958"/>
    </source>
</evidence>